<dbReference type="GO" id="GO:0004222">
    <property type="term" value="F:metalloendopeptidase activity"/>
    <property type="evidence" value="ECO:0007669"/>
    <property type="project" value="TreeGrafter"/>
</dbReference>
<name>A0A5C6ZFU3_9FLAO</name>
<organism evidence="2 3">
    <name type="scientific">Subsaximicrobium wynnwilliamsii</name>
    <dbReference type="NCBI Taxonomy" id="291179"/>
    <lineage>
        <taxon>Bacteria</taxon>
        <taxon>Pseudomonadati</taxon>
        <taxon>Bacteroidota</taxon>
        <taxon>Flavobacteriia</taxon>
        <taxon>Flavobacteriales</taxon>
        <taxon>Flavobacteriaceae</taxon>
        <taxon>Subsaximicrobium</taxon>
    </lineage>
</organism>
<accession>A0A5C6ZFU3</accession>
<dbReference type="SUPFAM" id="SSF51261">
    <property type="entry name" value="Duplicated hybrid motif"/>
    <property type="match status" value="1"/>
</dbReference>
<protein>
    <submittedName>
        <fullName evidence="2">Peptidoglycan DD-metalloendopeptidase family protein</fullName>
    </submittedName>
</protein>
<evidence type="ECO:0000259" key="1">
    <source>
        <dbReference type="Pfam" id="PF01551"/>
    </source>
</evidence>
<gene>
    <name evidence="2" type="ORF">ESY86_12135</name>
</gene>
<sequence>MKKTLEQLIKALPDCSVLEPSIPKNQFVAIDLSRDSDVLNHIDVSSSQILAAYIDDYIAEKKARYAYGGYMEVRNIYQRSTYFKNNMPSNERYIHLGLDIWAPSETSIFTPLDATLHSFKNNINFGDYGPTIILRHEIEGTGFYTLYGHLSLESLAHLEIGQTFKQGEQIGALGDASVNGDYPPHLHFQIMADIQDYFGDYPGVSSKQDFEFYKQNCLDPSFLLGLE</sequence>
<dbReference type="PANTHER" id="PTHR21666:SF270">
    <property type="entry name" value="MUREIN HYDROLASE ACTIVATOR ENVC"/>
    <property type="match status" value="1"/>
</dbReference>
<dbReference type="PANTHER" id="PTHR21666">
    <property type="entry name" value="PEPTIDASE-RELATED"/>
    <property type="match status" value="1"/>
</dbReference>
<keyword evidence="3" id="KW-1185">Reference proteome</keyword>
<reference evidence="2 3" key="1">
    <citation type="submission" date="2019-08" db="EMBL/GenBank/DDBJ databases">
        <title>Genomes of Subsaximicrobium wynnwilliamsii strains.</title>
        <authorList>
            <person name="Bowman J.P."/>
        </authorList>
    </citation>
    <scope>NUCLEOTIDE SEQUENCE [LARGE SCALE GENOMIC DNA]</scope>
    <source>
        <strain evidence="2 3">2-80-2</strain>
    </source>
</reference>
<dbReference type="InterPro" id="IPR011055">
    <property type="entry name" value="Dup_hybrid_motif"/>
</dbReference>
<dbReference type="Proteomes" id="UP000321578">
    <property type="component" value="Unassembled WGS sequence"/>
</dbReference>
<evidence type="ECO:0000313" key="2">
    <source>
        <dbReference type="EMBL" id="TXD88488.1"/>
    </source>
</evidence>
<dbReference type="CDD" id="cd12797">
    <property type="entry name" value="M23_peptidase"/>
    <property type="match status" value="1"/>
</dbReference>
<dbReference type="OrthoDB" id="9801052at2"/>
<proteinExistence type="predicted"/>
<evidence type="ECO:0000313" key="3">
    <source>
        <dbReference type="Proteomes" id="UP000321578"/>
    </source>
</evidence>
<comment type="caution">
    <text evidence="2">The sequence shown here is derived from an EMBL/GenBank/DDBJ whole genome shotgun (WGS) entry which is preliminary data.</text>
</comment>
<dbReference type="Pfam" id="PF01551">
    <property type="entry name" value="Peptidase_M23"/>
    <property type="match status" value="1"/>
</dbReference>
<dbReference type="AlphaFoldDB" id="A0A5C6ZFU3"/>
<feature type="domain" description="M23ase beta-sheet core" evidence="1">
    <location>
        <begin position="94"/>
        <end position="192"/>
    </location>
</feature>
<dbReference type="EMBL" id="VORO01000013">
    <property type="protein sequence ID" value="TXD88488.1"/>
    <property type="molecule type" value="Genomic_DNA"/>
</dbReference>
<dbReference type="Gene3D" id="2.70.70.10">
    <property type="entry name" value="Glucose Permease (Domain IIA)"/>
    <property type="match status" value="1"/>
</dbReference>
<dbReference type="InterPro" id="IPR050570">
    <property type="entry name" value="Cell_wall_metabolism_enzyme"/>
</dbReference>
<dbReference type="InterPro" id="IPR016047">
    <property type="entry name" value="M23ase_b-sheet_dom"/>
</dbReference>
<dbReference type="RefSeq" id="WP_147086856.1">
    <property type="nucleotide sequence ID" value="NZ_VORM01000013.1"/>
</dbReference>